<feature type="region of interest" description="Disordered" evidence="1">
    <location>
        <begin position="156"/>
        <end position="175"/>
    </location>
</feature>
<dbReference type="EMBL" id="CDMZ01000133">
    <property type="protein sequence ID" value="CEM07589.1"/>
    <property type="molecule type" value="Genomic_DNA"/>
</dbReference>
<protein>
    <submittedName>
        <fullName evidence="2">Uncharacterized protein</fullName>
    </submittedName>
</protein>
<gene>
    <name evidence="2" type="ORF">Cvel_2772</name>
</gene>
<dbReference type="Gene3D" id="1.20.58.2050">
    <property type="match status" value="1"/>
</dbReference>
<evidence type="ECO:0000256" key="1">
    <source>
        <dbReference type="SAM" id="MobiDB-lite"/>
    </source>
</evidence>
<feature type="region of interest" description="Disordered" evidence="1">
    <location>
        <begin position="110"/>
        <end position="150"/>
    </location>
</feature>
<dbReference type="VEuPathDB" id="CryptoDB:Cvel_2772"/>
<sequence length="175" mass="19069">MKRVLGIGAVPHVSERLRDFIIDGENVGELLDPNAQNNPNLQTIERGRKLKLPAWQACQLSNWGAVQILRPEFSPRPVSRISGQTPQRLCVQREPVLLGSWNETEHAHVNGRGGEIHPAGTPQRFPTEMGGPDRQEPTLSPCRPGISAERGFAQKLSIGEEASQVSTGTASGRGK</sequence>
<organism evidence="2">
    <name type="scientific">Chromera velia CCMP2878</name>
    <dbReference type="NCBI Taxonomy" id="1169474"/>
    <lineage>
        <taxon>Eukaryota</taxon>
        <taxon>Sar</taxon>
        <taxon>Alveolata</taxon>
        <taxon>Colpodellida</taxon>
        <taxon>Chromeraceae</taxon>
        <taxon>Chromera</taxon>
    </lineage>
</organism>
<dbReference type="AlphaFoldDB" id="A0A0G4F6D0"/>
<proteinExistence type="predicted"/>
<feature type="compositionally biased region" description="Polar residues" evidence="1">
    <location>
        <begin position="163"/>
        <end position="175"/>
    </location>
</feature>
<accession>A0A0G4F6D0</accession>
<dbReference type="InterPro" id="IPR038437">
    <property type="entry name" value="GINS_Psf3_sf"/>
</dbReference>
<name>A0A0G4F6D0_9ALVE</name>
<reference evidence="2" key="1">
    <citation type="submission" date="2014-11" db="EMBL/GenBank/DDBJ databases">
        <authorList>
            <person name="Otto D Thomas"/>
            <person name="Naeem Raeece"/>
        </authorList>
    </citation>
    <scope>NUCLEOTIDE SEQUENCE</scope>
</reference>
<evidence type="ECO:0000313" key="2">
    <source>
        <dbReference type="EMBL" id="CEM07589.1"/>
    </source>
</evidence>